<dbReference type="CDD" id="cd01898">
    <property type="entry name" value="Obg"/>
    <property type="match status" value="1"/>
</dbReference>
<comment type="similarity">
    <text evidence="1 7">Belongs to the TRAFAC class OBG-HflX-like GTPase superfamily. OBG GTPase family.</text>
</comment>
<dbReference type="PIRSF" id="PIRSF002401">
    <property type="entry name" value="GTP_bd_Obg/CgtA"/>
    <property type="match status" value="1"/>
</dbReference>
<dbReference type="InterPro" id="IPR006169">
    <property type="entry name" value="GTP1_OBG_dom"/>
</dbReference>
<dbReference type="Gene3D" id="2.70.210.12">
    <property type="entry name" value="GTP1/OBG domain"/>
    <property type="match status" value="1"/>
</dbReference>
<evidence type="ECO:0000313" key="11">
    <source>
        <dbReference type="EMBL" id="HGZ42985.1"/>
    </source>
</evidence>
<dbReference type="PRINTS" id="PR00326">
    <property type="entry name" value="GTP1OBG"/>
</dbReference>
<protein>
    <recommendedName>
        <fullName evidence="7">GTPase Obg</fullName>
        <ecNumber evidence="7">3.6.5.-</ecNumber>
    </recommendedName>
    <alternativeName>
        <fullName evidence="7">GTP-binding protein Obg</fullName>
    </alternativeName>
</protein>
<dbReference type="HAMAP" id="MF_01454">
    <property type="entry name" value="GTPase_Obg"/>
    <property type="match status" value="1"/>
</dbReference>
<dbReference type="Pfam" id="PF01926">
    <property type="entry name" value="MMR_HSR1"/>
    <property type="match status" value="1"/>
</dbReference>
<dbReference type="PROSITE" id="PS00905">
    <property type="entry name" value="GTP1_OBG"/>
    <property type="match status" value="1"/>
</dbReference>
<feature type="domain" description="Obg" evidence="10">
    <location>
        <begin position="1"/>
        <end position="158"/>
    </location>
</feature>
<comment type="subcellular location">
    <subcellularLocation>
        <location evidence="7">Cytoplasm</location>
    </subcellularLocation>
</comment>
<evidence type="ECO:0000256" key="5">
    <source>
        <dbReference type="ARBA" id="ARBA00022842"/>
    </source>
</evidence>
<evidence type="ECO:0000256" key="6">
    <source>
        <dbReference type="ARBA" id="ARBA00023134"/>
    </source>
</evidence>
<dbReference type="PANTHER" id="PTHR11702">
    <property type="entry name" value="DEVELOPMENTALLY REGULATED GTP-BINDING PROTEIN-RELATED"/>
    <property type="match status" value="1"/>
</dbReference>
<dbReference type="EC" id="3.6.5.-" evidence="7"/>
<dbReference type="Pfam" id="PF01018">
    <property type="entry name" value="GTP1_OBG"/>
    <property type="match status" value="1"/>
</dbReference>
<dbReference type="GO" id="GO:0005737">
    <property type="term" value="C:cytoplasm"/>
    <property type="evidence" value="ECO:0007669"/>
    <property type="project" value="UniProtKB-SubCell"/>
</dbReference>
<dbReference type="FunFam" id="2.70.210.12:FF:000001">
    <property type="entry name" value="GTPase Obg"/>
    <property type="match status" value="1"/>
</dbReference>
<dbReference type="NCBIfam" id="NF008956">
    <property type="entry name" value="PRK12299.1"/>
    <property type="match status" value="1"/>
</dbReference>
<dbReference type="NCBIfam" id="NF008955">
    <property type="entry name" value="PRK12297.1"/>
    <property type="match status" value="1"/>
</dbReference>
<comment type="function">
    <text evidence="7">An essential GTPase which binds GTP, GDP and possibly (p)ppGpp with moderate affinity, with high nucleotide exchange rates and a fairly low GTP hydrolysis rate. Plays a role in control of the cell cycle, stress response, ribosome biogenesis and in those bacteria that undergo differentiation, in morphogenesis control.</text>
</comment>
<accession>A0A832I495</accession>
<keyword evidence="5 7" id="KW-0460">Magnesium</keyword>
<keyword evidence="4 7" id="KW-0378">Hydrolase</keyword>
<dbReference type="InterPro" id="IPR036726">
    <property type="entry name" value="GTP1_OBG_dom_sf"/>
</dbReference>
<name>A0A832I495_UNCEI</name>
<feature type="binding site" evidence="7">
    <location>
        <begin position="165"/>
        <end position="172"/>
    </location>
    <ligand>
        <name>GTP</name>
        <dbReference type="ChEBI" id="CHEBI:37565"/>
    </ligand>
</feature>
<organism evidence="11">
    <name type="scientific">Eiseniibacteriota bacterium</name>
    <dbReference type="NCBI Taxonomy" id="2212470"/>
    <lineage>
        <taxon>Bacteria</taxon>
        <taxon>Candidatus Eiseniibacteriota</taxon>
    </lineage>
</organism>
<feature type="binding site" evidence="7">
    <location>
        <begin position="305"/>
        <end position="307"/>
    </location>
    <ligand>
        <name>GTP</name>
        <dbReference type="ChEBI" id="CHEBI:37565"/>
    </ligand>
</feature>
<feature type="binding site" evidence="7">
    <location>
        <position position="192"/>
    </location>
    <ligand>
        <name>Mg(2+)</name>
        <dbReference type="ChEBI" id="CHEBI:18420"/>
    </ligand>
</feature>
<proteinExistence type="inferred from homology"/>
<evidence type="ECO:0000256" key="8">
    <source>
        <dbReference type="SAM" id="MobiDB-lite"/>
    </source>
</evidence>
<dbReference type="InterPro" id="IPR006073">
    <property type="entry name" value="GTP-bd"/>
</dbReference>
<keyword evidence="6 7" id="KW-0342">GTP-binding</keyword>
<dbReference type="GO" id="GO:0005525">
    <property type="term" value="F:GTP binding"/>
    <property type="evidence" value="ECO:0007669"/>
    <property type="project" value="UniProtKB-UniRule"/>
</dbReference>
<feature type="binding site" evidence="7">
    <location>
        <begin position="212"/>
        <end position="215"/>
    </location>
    <ligand>
        <name>GTP</name>
        <dbReference type="ChEBI" id="CHEBI:37565"/>
    </ligand>
</feature>
<dbReference type="Gene3D" id="3.40.50.300">
    <property type="entry name" value="P-loop containing nucleotide triphosphate hydrolases"/>
    <property type="match status" value="1"/>
</dbReference>
<keyword evidence="2 7" id="KW-0963">Cytoplasm</keyword>
<evidence type="ECO:0000256" key="7">
    <source>
        <dbReference type="HAMAP-Rule" id="MF_01454"/>
    </source>
</evidence>
<evidence type="ECO:0000259" key="10">
    <source>
        <dbReference type="PROSITE" id="PS51883"/>
    </source>
</evidence>
<reference evidence="11" key="1">
    <citation type="journal article" date="2020" name="mSystems">
        <title>Genome- and Community-Level Interaction Insights into Carbon Utilization and Element Cycling Functions of Hydrothermarchaeota in Hydrothermal Sediment.</title>
        <authorList>
            <person name="Zhou Z."/>
            <person name="Liu Y."/>
            <person name="Xu W."/>
            <person name="Pan J."/>
            <person name="Luo Z.H."/>
            <person name="Li M."/>
        </authorList>
    </citation>
    <scope>NUCLEOTIDE SEQUENCE [LARGE SCALE GENOMIC DNA]</scope>
    <source>
        <strain evidence="11">SpSt-381</strain>
    </source>
</reference>
<feature type="binding site" evidence="7">
    <location>
        <begin position="279"/>
        <end position="282"/>
    </location>
    <ligand>
        <name>GTP</name>
        <dbReference type="ChEBI" id="CHEBI:37565"/>
    </ligand>
</feature>
<dbReference type="PROSITE" id="PS51883">
    <property type="entry name" value="OBG"/>
    <property type="match status" value="1"/>
</dbReference>
<keyword evidence="3 7" id="KW-0547">Nucleotide-binding</keyword>
<feature type="domain" description="OBG-type G" evidence="9">
    <location>
        <begin position="159"/>
        <end position="324"/>
    </location>
</feature>
<keyword evidence="7" id="KW-0479">Metal-binding</keyword>
<dbReference type="NCBIfam" id="TIGR02729">
    <property type="entry name" value="Obg_CgtA"/>
    <property type="match status" value="1"/>
</dbReference>
<comment type="caution">
    <text evidence="11">The sequence shown here is derived from an EMBL/GenBank/DDBJ whole genome shotgun (WGS) entry which is preliminary data.</text>
</comment>
<dbReference type="InterPro" id="IPR031167">
    <property type="entry name" value="G_OBG"/>
</dbReference>
<dbReference type="InterPro" id="IPR045086">
    <property type="entry name" value="OBG_GTPase"/>
</dbReference>
<sequence length="340" mass="36044">MLVDLARIEVSAGKGGAGCISFRREKFVPRGGPDGGNGGRGGSVVLRVDPHVRTLLDCREQHRYRARPGRAGSGNNRTGRDGEDLEIRVPPGTVVRDADTGETLADLVRPGQRFVAARGGRGGRGNAVFATSTNQTPRRADPGEPGESRRLELELKLIADVGLVGPPNAGKSTLLSRISRARPRIAPYPFTTLEPHLGIVRLDDERAFVAADLPGLIEGAHEGRGLGLRFLRHVERTRVLVLMADASSPSPAADLAAVRRELEAYSAALARKPAVVVLTKSDLLAPEARAGAAAAAGAPEARVISAHTGEGVRELLEALWTMLPAPSPAADDEDEDHDER</sequence>
<gene>
    <name evidence="11" type="primary">obgE</name>
    <name evidence="7" type="synonym">obg</name>
    <name evidence="11" type="ORF">ENR23_06095</name>
</gene>
<dbReference type="GO" id="GO:0003924">
    <property type="term" value="F:GTPase activity"/>
    <property type="evidence" value="ECO:0007669"/>
    <property type="project" value="UniProtKB-UniRule"/>
</dbReference>
<feature type="region of interest" description="Disordered" evidence="8">
    <location>
        <begin position="116"/>
        <end position="147"/>
    </location>
</feature>
<feature type="binding site" evidence="7">
    <location>
        <begin position="190"/>
        <end position="194"/>
    </location>
    <ligand>
        <name>GTP</name>
        <dbReference type="ChEBI" id="CHEBI:37565"/>
    </ligand>
</feature>
<feature type="compositionally biased region" description="Basic and acidic residues" evidence="8">
    <location>
        <begin position="138"/>
        <end position="147"/>
    </location>
</feature>
<evidence type="ECO:0000259" key="9">
    <source>
        <dbReference type="PROSITE" id="PS51710"/>
    </source>
</evidence>
<feature type="binding site" evidence="7">
    <location>
        <position position="172"/>
    </location>
    <ligand>
        <name>Mg(2+)</name>
        <dbReference type="ChEBI" id="CHEBI:18420"/>
    </ligand>
</feature>
<dbReference type="SUPFAM" id="SSF82051">
    <property type="entry name" value="Obg GTP-binding protein N-terminal domain"/>
    <property type="match status" value="1"/>
</dbReference>
<dbReference type="InterPro" id="IPR027417">
    <property type="entry name" value="P-loop_NTPase"/>
</dbReference>
<feature type="region of interest" description="Disordered" evidence="8">
    <location>
        <begin position="59"/>
        <end position="86"/>
    </location>
</feature>
<dbReference type="InterPro" id="IPR014100">
    <property type="entry name" value="GTP-bd_Obg/CgtA"/>
</dbReference>
<comment type="subunit">
    <text evidence="7">Monomer.</text>
</comment>
<evidence type="ECO:0000256" key="1">
    <source>
        <dbReference type="ARBA" id="ARBA00007699"/>
    </source>
</evidence>
<dbReference type="GO" id="GO:0000287">
    <property type="term" value="F:magnesium ion binding"/>
    <property type="evidence" value="ECO:0007669"/>
    <property type="project" value="InterPro"/>
</dbReference>
<evidence type="ECO:0000256" key="3">
    <source>
        <dbReference type="ARBA" id="ARBA00022741"/>
    </source>
</evidence>
<dbReference type="GO" id="GO:0042254">
    <property type="term" value="P:ribosome biogenesis"/>
    <property type="evidence" value="ECO:0007669"/>
    <property type="project" value="UniProtKB-UniRule"/>
</dbReference>
<dbReference type="InterPro" id="IPR006074">
    <property type="entry name" value="GTP1-OBG_CS"/>
</dbReference>
<dbReference type="PROSITE" id="PS51710">
    <property type="entry name" value="G_OBG"/>
    <property type="match status" value="1"/>
</dbReference>
<comment type="cofactor">
    <cofactor evidence="7">
        <name>Mg(2+)</name>
        <dbReference type="ChEBI" id="CHEBI:18420"/>
    </cofactor>
</comment>
<dbReference type="AlphaFoldDB" id="A0A832I495"/>
<dbReference type="PANTHER" id="PTHR11702:SF31">
    <property type="entry name" value="MITOCHONDRIAL RIBOSOME-ASSOCIATED GTPASE 2"/>
    <property type="match status" value="1"/>
</dbReference>
<dbReference type="EMBL" id="DSQF01000012">
    <property type="protein sequence ID" value="HGZ42985.1"/>
    <property type="molecule type" value="Genomic_DNA"/>
</dbReference>
<evidence type="ECO:0000256" key="4">
    <source>
        <dbReference type="ARBA" id="ARBA00022801"/>
    </source>
</evidence>
<evidence type="ECO:0000256" key="2">
    <source>
        <dbReference type="ARBA" id="ARBA00022490"/>
    </source>
</evidence>
<dbReference type="SUPFAM" id="SSF52540">
    <property type="entry name" value="P-loop containing nucleoside triphosphate hydrolases"/>
    <property type="match status" value="1"/>
</dbReference>